<dbReference type="OrthoDB" id="5427664at2759"/>
<feature type="region of interest" description="Disordered" evidence="1">
    <location>
        <begin position="349"/>
        <end position="368"/>
    </location>
</feature>
<dbReference type="Proteomes" id="UP000620124">
    <property type="component" value="Unassembled WGS sequence"/>
</dbReference>
<feature type="compositionally biased region" description="Basic residues" evidence="1">
    <location>
        <begin position="349"/>
        <end position="360"/>
    </location>
</feature>
<keyword evidence="2" id="KW-1133">Transmembrane helix</keyword>
<dbReference type="AlphaFoldDB" id="A0A8H7CTQ4"/>
<gene>
    <name evidence="3" type="ORF">MVEN_01528300</name>
</gene>
<evidence type="ECO:0000313" key="3">
    <source>
        <dbReference type="EMBL" id="KAF7347711.1"/>
    </source>
</evidence>
<protein>
    <submittedName>
        <fullName evidence="3">Ketopantoate reductase-like protein</fullName>
    </submittedName>
</protein>
<keyword evidence="2" id="KW-0472">Membrane</keyword>
<proteinExistence type="predicted"/>
<organism evidence="3 4">
    <name type="scientific">Mycena venus</name>
    <dbReference type="NCBI Taxonomy" id="2733690"/>
    <lineage>
        <taxon>Eukaryota</taxon>
        <taxon>Fungi</taxon>
        <taxon>Dikarya</taxon>
        <taxon>Basidiomycota</taxon>
        <taxon>Agaricomycotina</taxon>
        <taxon>Agaricomycetes</taxon>
        <taxon>Agaricomycetidae</taxon>
        <taxon>Agaricales</taxon>
        <taxon>Marasmiineae</taxon>
        <taxon>Mycenaceae</taxon>
        <taxon>Mycena</taxon>
    </lineage>
</organism>
<sequence length="368" mass="40683">MASCADYAISNPDIAGIGVRVSFYLQTFLLVILVDRSWPDAPTALWTFIATSFGLTIATIVQHQSNLTLFQALQVSNLVWLANFGTFVALASYSRQKAASHKETNIRVGPDYNVKFGAMIQTLLSMALTIYMWSNADTFGNIPECSHLINYMVFAIKLPALGAGRIIGLTASSILTLAYVLITLHELRSYRKSRKERNDHPTAVSSAVSSPVYPKTAVSASASTSSNDYPLPMIISTAYHHPSRPQVSLQSPKDTVSHVPQGNHKRRPRRRRWSYEVDPMLIGIMICQILVFTYFIVSSELLLSYNDGAYSSAQQMGFGQILALIVVLPSALSVVGALKEHGLKRLSKRKKTNGRRRNKRMSLITANV</sequence>
<feature type="compositionally biased region" description="Polar residues" evidence="1">
    <location>
        <begin position="245"/>
        <end position="260"/>
    </location>
</feature>
<feature type="transmembrane region" description="Helical" evidence="2">
    <location>
        <begin position="317"/>
        <end position="338"/>
    </location>
</feature>
<evidence type="ECO:0000256" key="2">
    <source>
        <dbReference type="SAM" id="Phobius"/>
    </source>
</evidence>
<evidence type="ECO:0000256" key="1">
    <source>
        <dbReference type="SAM" id="MobiDB-lite"/>
    </source>
</evidence>
<feature type="region of interest" description="Disordered" evidence="1">
    <location>
        <begin position="243"/>
        <end position="271"/>
    </location>
</feature>
<feature type="transmembrane region" description="Helical" evidence="2">
    <location>
        <begin position="114"/>
        <end position="133"/>
    </location>
</feature>
<keyword evidence="2" id="KW-0812">Transmembrane</keyword>
<evidence type="ECO:0000313" key="4">
    <source>
        <dbReference type="Proteomes" id="UP000620124"/>
    </source>
</evidence>
<dbReference type="EMBL" id="JACAZI010000012">
    <property type="protein sequence ID" value="KAF7347711.1"/>
    <property type="molecule type" value="Genomic_DNA"/>
</dbReference>
<reference evidence="3" key="1">
    <citation type="submission" date="2020-05" db="EMBL/GenBank/DDBJ databases">
        <title>Mycena genomes resolve the evolution of fungal bioluminescence.</title>
        <authorList>
            <person name="Tsai I.J."/>
        </authorList>
    </citation>
    <scope>NUCLEOTIDE SEQUENCE</scope>
    <source>
        <strain evidence="3">CCC161011</strain>
    </source>
</reference>
<feature type="transmembrane region" description="Helical" evidence="2">
    <location>
        <begin position="166"/>
        <end position="187"/>
    </location>
</feature>
<feature type="transmembrane region" description="Helical" evidence="2">
    <location>
        <begin position="275"/>
        <end position="297"/>
    </location>
</feature>
<accession>A0A8H7CTQ4</accession>
<feature type="transmembrane region" description="Helical" evidence="2">
    <location>
        <begin position="45"/>
        <end position="63"/>
    </location>
</feature>
<keyword evidence="4" id="KW-1185">Reference proteome</keyword>
<feature type="transmembrane region" description="Helical" evidence="2">
    <location>
        <begin position="14"/>
        <end position="33"/>
    </location>
</feature>
<name>A0A8H7CTQ4_9AGAR</name>
<comment type="caution">
    <text evidence="3">The sequence shown here is derived from an EMBL/GenBank/DDBJ whole genome shotgun (WGS) entry which is preliminary data.</text>
</comment>
<feature type="transmembrane region" description="Helical" evidence="2">
    <location>
        <begin position="75"/>
        <end position="93"/>
    </location>
</feature>